<dbReference type="Proteomes" id="UP001059380">
    <property type="component" value="Chromosome"/>
</dbReference>
<evidence type="ECO:0000313" key="2">
    <source>
        <dbReference type="EMBL" id="UWZ84384.1"/>
    </source>
</evidence>
<gene>
    <name evidence="2" type="ORF">MOP44_00270</name>
</gene>
<protein>
    <submittedName>
        <fullName evidence="2">Uncharacterized protein</fullName>
    </submittedName>
</protein>
<keyword evidence="3" id="KW-1185">Reference proteome</keyword>
<sequence>MFIFESKNRKMRADTDACYEAVASQEEAYLENAEEDLRMILEADDPAPHSGAEPDQQRENAVEELITGDSDDPPLSEDSVAEMLRPLL</sequence>
<dbReference type="AlphaFoldDB" id="A0A9J7BNT4"/>
<dbReference type="KEGG" id="orp:MOP44_00270"/>
<dbReference type="RefSeq" id="WP_260793887.1">
    <property type="nucleotide sequence ID" value="NZ_CP093313.1"/>
</dbReference>
<name>A0A9J7BNT4_9BACT</name>
<evidence type="ECO:0000256" key="1">
    <source>
        <dbReference type="SAM" id="MobiDB-lite"/>
    </source>
</evidence>
<organism evidence="2 3">
    <name type="scientific">Occallatibacter riparius</name>
    <dbReference type="NCBI Taxonomy" id="1002689"/>
    <lineage>
        <taxon>Bacteria</taxon>
        <taxon>Pseudomonadati</taxon>
        <taxon>Acidobacteriota</taxon>
        <taxon>Terriglobia</taxon>
        <taxon>Terriglobales</taxon>
        <taxon>Acidobacteriaceae</taxon>
        <taxon>Occallatibacter</taxon>
    </lineage>
</organism>
<feature type="region of interest" description="Disordered" evidence="1">
    <location>
        <begin position="42"/>
        <end position="88"/>
    </location>
</feature>
<accession>A0A9J7BNT4</accession>
<evidence type="ECO:0000313" key="3">
    <source>
        <dbReference type="Proteomes" id="UP001059380"/>
    </source>
</evidence>
<proteinExistence type="predicted"/>
<dbReference type="EMBL" id="CP093313">
    <property type="protein sequence ID" value="UWZ84384.1"/>
    <property type="molecule type" value="Genomic_DNA"/>
</dbReference>
<reference evidence="2" key="1">
    <citation type="submission" date="2021-04" db="EMBL/GenBank/DDBJ databases">
        <title>Phylogenetic analysis of Acidobacteriaceae.</title>
        <authorList>
            <person name="Qiu L."/>
            <person name="Zhang Q."/>
        </authorList>
    </citation>
    <scope>NUCLEOTIDE SEQUENCE</scope>
    <source>
        <strain evidence="2">DSM 25168</strain>
    </source>
</reference>